<evidence type="ECO:0000256" key="1">
    <source>
        <dbReference type="SAM" id="Phobius"/>
    </source>
</evidence>
<dbReference type="Proteomes" id="UP000009374">
    <property type="component" value="Unassembled WGS sequence"/>
</dbReference>
<feature type="transmembrane region" description="Helical" evidence="1">
    <location>
        <begin position="33"/>
        <end position="59"/>
    </location>
</feature>
<keyword evidence="1" id="KW-0472">Membrane</keyword>
<sequence length="312" mass="34720">METTEPIKDKRFTILLVPSPSDRIRRFDISGRWIRWGTFAGIAFAVLVAVFSALSIVLFEKEARMISLQHKSRLQKEEIVRIYRKLQDVRSKMVDVAKLERKVRLIMNTAESNSSNVVLGLGGPTQTVAPSVLIQKGKQGMEDLMSEMDRQIGDLGQGILNQEESLANLKHAIKERQTEWAFTPSIWPTRGVLTSRFGYRTSPFGLGRDFHPGIDIAGSIGTPIMATASGTVSLAGWDQGFGKTVVIEHSGSLSTLYGHLEKVAVYEGEKVKRGDIIGYLGNTGLSTGPHLHYQIMVNHTPVNPKRYILNRF</sequence>
<dbReference type="SUPFAM" id="SSF51261">
    <property type="entry name" value="Duplicated hybrid motif"/>
    <property type="match status" value="1"/>
</dbReference>
<dbReference type="PANTHER" id="PTHR21666:SF270">
    <property type="entry name" value="MUREIN HYDROLASE ACTIVATOR ENVC"/>
    <property type="match status" value="1"/>
</dbReference>
<protein>
    <submittedName>
        <fullName evidence="3">Peptidase M23B</fullName>
    </submittedName>
</protein>
<dbReference type="Pfam" id="PF01551">
    <property type="entry name" value="Peptidase_M23"/>
    <property type="match status" value="1"/>
</dbReference>
<dbReference type="InterPro" id="IPR011055">
    <property type="entry name" value="Dup_hybrid_motif"/>
</dbReference>
<dbReference type="GO" id="GO:0004222">
    <property type="term" value="F:metalloendopeptidase activity"/>
    <property type="evidence" value="ECO:0007669"/>
    <property type="project" value="TreeGrafter"/>
</dbReference>
<dbReference type="Gene3D" id="2.70.70.10">
    <property type="entry name" value="Glucose Permease (Domain IIA)"/>
    <property type="match status" value="1"/>
</dbReference>
<proteinExistence type="predicted"/>
<dbReference type="FunFam" id="2.70.70.10:FF:000006">
    <property type="entry name" value="M23 family peptidase"/>
    <property type="match status" value="1"/>
</dbReference>
<dbReference type="CDD" id="cd12797">
    <property type="entry name" value="M23_peptidase"/>
    <property type="match status" value="1"/>
</dbReference>
<keyword evidence="4" id="KW-1185">Reference proteome</keyword>
<dbReference type="InterPro" id="IPR050570">
    <property type="entry name" value="Cell_wall_metabolism_enzyme"/>
</dbReference>
<dbReference type="EMBL" id="GG693888">
    <property type="protein sequence ID" value="EES51532.1"/>
    <property type="molecule type" value="Genomic_DNA"/>
</dbReference>
<feature type="domain" description="M23ase beta-sheet core" evidence="2">
    <location>
        <begin position="210"/>
        <end position="304"/>
    </location>
</feature>
<gene>
    <name evidence="3" type="ORF">UBAL3_95950031</name>
</gene>
<dbReference type="InterPro" id="IPR016047">
    <property type="entry name" value="M23ase_b-sheet_dom"/>
</dbReference>
<keyword evidence="1" id="KW-1133">Transmembrane helix</keyword>
<name>C6I0T2_9BACT</name>
<reference evidence="3 4" key="1">
    <citation type="journal article" date="2009" name="Appl. Environ. Microbiol.">
        <title>Community genomic and proteomic analyses of chemoautotrophic iron-oxidizing "Leptospirillum rubarum" (Group II) and "Leptospirillum ferrodiazotrophum" (Group III) bacteria in acid mine drainage biofilms.</title>
        <authorList>
            <person name="Goltsman D.S."/>
            <person name="Denef V.J."/>
            <person name="Singer S.W."/>
            <person name="VerBerkmoes N.C."/>
            <person name="Lefsrud M."/>
            <person name="Mueller R.S."/>
            <person name="Dick G.J."/>
            <person name="Sun C.L."/>
            <person name="Wheeler K.E."/>
            <person name="Zemla A."/>
            <person name="Baker B.J."/>
            <person name="Hauser L."/>
            <person name="Land M."/>
            <person name="Shah M.B."/>
            <person name="Thelen M.P."/>
            <person name="Hettich R.L."/>
            <person name="Banfield J.F."/>
        </authorList>
    </citation>
    <scope>NUCLEOTIDE SEQUENCE [LARGE SCALE GENOMIC DNA]</scope>
</reference>
<evidence type="ECO:0000313" key="4">
    <source>
        <dbReference type="Proteomes" id="UP000009374"/>
    </source>
</evidence>
<keyword evidence="1" id="KW-0812">Transmembrane</keyword>
<evidence type="ECO:0000313" key="3">
    <source>
        <dbReference type="EMBL" id="EES51532.1"/>
    </source>
</evidence>
<dbReference type="AlphaFoldDB" id="C6I0T2"/>
<accession>C6I0T2</accession>
<organism evidence="3 4">
    <name type="scientific">Leptospirillum ferrodiazotrophum</name>
    <dbReference type="NCBI Taxonomy" id="412449"/>
    <lineage>
        <taxon>Bacteria</taxon>
        <taxon>Pseudomonadati</taxon>
        <taxon>Nitrospirota</taxon>
        <taxon>Nitrospiria</taxon>
        <taxon>Nitrospirales</taxon>
        <taxon>Nitrospiraceae</taxon>
        <taxon>Leptospirillum</taxon>
    </lineage>
</organism>
<dbReference type="PANTHER" id="PTHR21666">
    <property type="entry name" value="PEPTIDASE-RELATED"/>
    <property type="match status" value="1"/>
</dbReference>
<evidence type="ECO:0000259" key="2">
    <source>
        <dbReference type="Pfam" id="PF01551"/>
    </source>
</evidence>